<feature type="transmembrane region" description="Helical" evidence="6">
    <location>
        <begin position="43"/>
        <end position="61"/>
    </location>
</feature>
<evidence type="ECO:0000256" key="5">
    <source>
        <dbReference type="ARBA" id="ARBA00023136"/>
    </source>
</evidence>
<dbReference type="RefSeq" id="WP_092844427.1">
    <property type="nucleotide sequence ID" value="NZ_FOPY01000004.1"/>
</dbReference>
<dbReference type="Pfam" id="PF01292">
    <property type="entry name" value="Ni_hydr_CYTB"/>
    <property type="match status" value="1"/>
</dbReference>
<feature type="transmembrane region" description="Helical" evidence="6">
    <location>
        <begin position="142"/>
        <end position="160"/>
    </location>
</feature>
<feature type="domain" description="Cytochrome b561 bacterial/Ni-hydrogenase" evidence="7">
    <location>
        <begin position="12"/>
        <end position="172"/>
    </location>
</feature>
<evidence type="ECO:0000256" key="3">
    <source>
        <dbReference type="ARBA" id="ARBA00022692"/>
    </source>
</evidence>
<dbReference type="GO" id="GO:0005886">
    <property type="term" value="C:plasma membrane"/>
    <property type="evidence" value="ECO:0007669"/>
    <property type="project" value="UniProtKB-SubCell"/>
</dbReference>
<dbReference type="Gene3D" id="1.20.950.20">
    <property type="entry name" value="Transmembrane di-heme cytochromes, Chain C"/>
    <property type="match status" value="1"/>
</dbReference>
<evidence type="ECO:0000313" key="9">
    <source>
        <dbReference type="Proteomes" id="UP000199040"/>
    </source>
</evidence>
<dbReference type="EMBL" id="FOPY01000004">
    <property type="protein sequence ID" value="SFH43303.1"/>
    <property type="molecule type" value="Genomic_DNA"/>
</dbReference>
<keyword evidence="9" id="KW-1185">Reference proteome</keyword>
<proteinExistence type="predicted"/>
<name>A0A1I2ZZP7_9GAMM</name>
<gene>
    <name evidence="8" type="ORF">SAMN04487959_10444</name>
</gene>
<dbReference type="InterPro" id="IPR011577">
    <property type="entry name" value="Cyt_b561_bac/Ni-Hgenase"/>
</dbReference>
<keyword evidence="4 6" id="KW-1133">Transmembrane helix</keyword>
<dbReference type="STRING" id="442341.SAMN04487959_10444"/>
<accession>A0A1I2ZZP7</accession>
<evidence type="ECO:0000256" key="4">
    <source>
        <dbReference type="ARBA" id="ARBA00022989"/>
    </source>
</evidence>
<protein>
    <submittedName>
        <fullName evidence="8">Cytochrome b</fullName>
    </submittedName>
</protein>
<keyword evidence="5 6" id="KW-0472">Membrane</keyword>
<comment type="subcellular location">
    <subcellularLocation>
        <location evidence="1">Cell membrane</location>
        <topology evidence="1">Multi-pass membrane protein</topology>
    </subcellularLocation>
</comment>
<dbReference type="SUPFAM" id="SSF81342">
    <property type="entry name" value="Transmembrane di-heme cytochromes"/>
    <property type="match status" value="1"/>
</dbReference>
<dbReference type="AlphaFoldDB" id="A0A1I2ZZP7"/>
<dbReference type="PANTHER" id="PTHR30485:SF2">
    <property type="entry name" value="BLL0597 PROTEIN"/>
    <property type="match status" value="1"/>
</dbReference>
<dbReference type="InterPro" id="IPR016174">
    <property type="entry name" value="Di-haem_cyt_TM"/>
</dbReference>
<sequence length="183" mass="20652">MQTNAMAPVRIWDPGVRLFHWSLVTAFVTAWLTGEDSRIVHEWAGYVVAALVVFRLVWGLVGPRYARFGQFIRSPRVIARYLSDMLKRREPRYLGHNPAGGAMIVVLLAMLAGTALTGWMYTTEAYWGVEWVEETHEFLANLLLLLVGLHIAGVLVASWVHHENLIRAMWTGKKRGPDADDVA</sequence>
<evidence type="ECO:0000256" key="2">
    <source>
        <dbReference type="ARBA" id="ARBA00022475"/>
    </source>
</evidence>
<dbReference type="GO" id="GO:0009055">
    <property type="term" value="F:electron transfer activity"/>
    <property type="evidence" value="ECO:0007669"/>
    <property type="project" value="InterPro"/>
</dbReference>
<dbReference type="GO" id="GO:0022904">
    <property type="term" value="P:respiratory electron transport chain"/>
    <property type="evidence" value="ECO:0007669"/>
    <property type="project" value="InterPro"/>
</dbReference>
<evidence type="ECO:0000256" key="1">
    <source>
        <dbReference type="ARBA" id="ARBA00004651"/>
    </source>
</evidence>
<feature type="transmembrane region" description="Helical" evidence="6">
    <location>
        <begin position="99"/>
        <end position="122"/>
    </location>
</feature>
<dbReference type="PANTHER" id="PTHR30485">
    <property type="entry name" value="NI/FE-HYDROGENASE 1 B-TYPE CYTOCHROME SUBUNIT"/>
    <property type="match status" value="1"/>
</dbReference>
<keyword evidence="3 6" id="KW-0812">Transmembrane</keyword>
<evidence type="ECO:0000259" key="7">
    <source>
        <dbReference type="Pfam" id="PF01292"/>
    </source>
</evidence>
<reference evidence="8 9" key="1">
    <citation type="submission" date="2016-10" db="EMBL/GenBank/DDBJ databases">
        <authorList>
            <person name="de Groot N.N."/>
        </authorList>
    </citation>
    <scope>NUCLEOTIDE SEQUENCE [LARGE SCALE GENOMIC DNA]</scope>
    <source>
        <strain evidence="8 9">CGMCC 1.6848</strain>
    </source>
</reference>
<dbReference type="GO" id="GO:0020037">
    <property type="term" value="F:heme binding"/>
    <property type="evidence" value="ECO:0007669"/>
    <property type="project" value="TreeGrafter"/>
</dbReference>
<feature type="transmembrane region" description="Helical" evidence="6">
    <location>
        <begin position="12"/>
        <end position="31"/>
    </location>
</feature>
<evidence type="ECO:0000256" key="6">
    <source>
        <dbReference type="SAM" id="Phobius"/>
    </source>
</evidence>
<organism evidence="8 9">
    <name type="scientific">Modicisalibacter xianhensis</name>
    <dbReference type="NCBI Taxonomy" id="442341"/>
    <lineage>
        <taxon>Bacteria</taxon>
        <taxon>Pseudomonadati</taxon>
        <taxon>Pseudomonadota</taxon>
        <taxon>Gammaproteobacteria</taxon>
        <taxon>Oceanospirillales</taxon>
        <taxon>Halomonadaceae</taxon>
        <taxon>Modicisalibacter</taxon>
    </lineage>
</organism>
<dbReference type="InterPro" id="IPR051542">
    <property type="entry name" value="Hydrogenase_cytochrome"/>
</dbReference>
<keyword evidence="2" id="KW-1003">Cell membrane</keyword>
<evidence type="ECO:0000313" key="8">
    <source>
        <dbReference type="EMBL" id="SFH43303.1"/>
    </source>
</evidence>
<dbReference type="Proteomes" id="UP000199040">
    <property type="component" value="Unassembled WGS sequence"/>
</dbReference>